<dbReference type="RefSeq" id="WP_010652567.1">
    <property type="nucleotide sequence ID" value="NZ_JAPHOO010000002.1"/>
</dbReference>
<dbReference type="EMBL" id="UGGT01000001">
    <property type="protein sequence ID" value="STO20355.1"/>
    <property type="molecule type" value="Genomic_DNA"/>
</dbReference>
<organism evidence="5 6">
    <name type="scientific">Fluoribacter dumoffii</name>
    <dbReference type="NCBI Taxonomy" id="463"/>
    <lineage>
        <taxon>Bacteria</taxon>
        <taxon>Pseudomonadati</taxon>
        <taxon>Pseudomonadota</taxon>
        <taxon>Gammaproteobacteria</taxon>
        <taxon>Legionellales</taxon>
        <taxon>Legionellaceae</taxon>
        <taxon>Fluoribacter</taxon>
    </lineage>
</organism>
<dbReference type="GeneID" id="93291315"/>
<dbReference type="PROSITE" id="PS51746">
    <property type="entry name" value="PPM_2"/>
    <property type="match status" value="1"/>
</dbReference>
<evidence type="ECO:0000259" key="4">
    <source>
        <dbReference type="PROSITE" id="PS51746"/>
    </source>
</evidence>
<gene>
    <name evidence="5" type="ORF">NCTC11370_00409</name>
</gene>
<dbReference type="Pfam" id="PF00481">
    <property type="entry name" value="PP2C"/>
    <property type="match status" value="1"/>
</dbReference>
<keyword evidence="3" id="KW-0904">Protein phosphatase</keyword>
<dbReference type="SUPFAM" id="SSF81606">
    <property type="entry name" value="PP2C-like"/>
    <property type="match status" value="1"/>
</dbReference>
<evidence type="ECO:0000256" key="1">
    <source>
        <dbReference type="ARBA" id="ARBA00022723"/>
    </source>
</evidence>
<dbReference type="GO" id="GO:0046872">
    <property type="term" value="F:metal ion binding"/>
    <property type="evidence" value="ECO:0007669"/>
    <property type="project" value="UniProtKB-KW"/>
</dbReference>
<dbReference type="PROSITE" id="PS01032">
    <property type="entry name" value="PPM_1"/>
    <property type="match status" value="1"/>
</dbReference>
<dbReference type="STRING" id="1094715.GCA_000236165_00268"/>
<dbReference type="InterPro" id="IPR001932">
    <property type="entry name" value="PPM-type_phosphatase-like_dom"/>
</dbReference>
<dbReference type="AlphaFoldDB" id="A0A377G6D2"/>
<evidence type="ECO:0000256" key="2">
    <source>
        <dbReference type="ARBA" id="ARBA00022801"/>
    </source>
</evidence>
<dbReference type="CDD" id="cd00143">
    <property type="entry name" value="PP2Cc"/>
    <property type="match status" value="1"/>
</dbReference>
<reference evidence="5 6" key="1">
    <citation type="submission" date="2018-06" db="EMBL/GenBank/DDBJ databases">
        <authorList>
            <consortium name="Pathogen Informatics"/>
            <person name="Doyle S."/>
        </authorList>
    </citation>
    <scope>NUCLEOTIDE SEQUENCE [LARGE SCALE GENOMIC DNA]</scope>
    <source>
        <strain evidence="5 6">NCTC11370</strain>
    </source>
</reference>
<name>A0A377G6D2_9GAMM</name>
<keyword evidence="2" id="KW-0378">Hydrolase</keyword>
<dbReference type="SMART" id="SM00332">
    <property type="entry name" value="PP2Cc"/>
    <property type="match status" value="1"/>
</dbReference>
<sequence>MTRIQQLISLPADNGLDVCERVEGHGFGLYETIGARQSQEDAAFACWYTKDHFNPLTPQEIGRRLWTSYHLLNQLGQKQFYSGTTASTTVYDGRGTLITATLADSLSFAVIYGKQGDLLGVFRLNSIIHHPEVELERIRRAGGEVFFNRINGRLAVSRAIGDYDFNPEVVCADAHIDIHSLAKIYGHLGISAPCVARVQIITTCDGFTEPLTSQTQKEHEGWLFDCIRRIPSPGQLQEHQLAKKLAYKALARGSQDNISIAVQTLSATLPFLVGIYDGHGGKEASHYTAANIGAVFDSQCSLTTKTYALQPWSADKNFAIYSRDNKD</sequence>
<keyword evidence="1" id="KW-0479">Metal-binding</keyword>
<dbReference type="GO" id="GO:0004722">
    <property type="term" value="F:protein serine/threonine phosphatase activity"/>
    <property type="evidence" value="ECO:0007669"/>
    <property type="project" value="InterPro"/>
</dbReference>
<evidence type="ECO:0000256" key="3">
    <source>
        <dbReference type="ARBA" id="ARBA00022912"/>
    </source>
</evidence>
<keyword evidence="6" id="KW-1185">Reference proteome</keyword>
<evidence type="ECO:0000313" key="6">
    <source>
        <dbReference type="Proteomes" id="UP000254554"/>
    </source>
</evidence>
<feature type="domain" description="PPM-type phosphatase" evidence="4">
    <location>
        <begin position="26"/>
        <end position="265"/>
    </location>
</feature>
<dbReference type="InterPro" id="IPR000222">
    <property type="entry name" value="PP2C_BS"/>
</dbReference>
<dbReference type="OrthoDB" id="5648735at2"/>
<proteinExistence type="predicted"/>
<accession>A0A377G6D2</accession>
<dbReference type="Proteomes" id="UP000254554">
    <property type="component" value="Unassembled WGS sequence"/>
</dbReference>
<evidence type="ECO:0000313" key="5">
    <source>
        <dbReference type="EMBL" id="STO20355.1"/>
    </source>
</evidence>
<dbReference type="InterPro" id="IPR015655">
    <property type="entry name" value="PP2C"/>
</dbReference>
<dbReference type="InterPro" id="IPR036457">
    <property type="entry name" value="PPM-type-like_dom_sf"/>
</dbReference>
<dbReference type="Gene3D" id="3.60.40.10">
    <property type="entry name" value="PPM-type phosphatase domain"/>
    <property type="match status" value="1"/>
</dbReference>
<dbReference type="PANTHER" id="PTHR47992">
    <property type="entry name" value="PROTEIN PHOSPHATASE"/>
    <property type="match status" value="1"/>
</dbReference>
<protein>
    <submittedName>
        <fullName evidence="5">Protein phosphatase 2C</fullName>
    </submittedName>
</protein>